<dbReference type="GO" id="GO:0003777">
    <property type="term" value="F:microtubule motor activity"/>
    <property type="evidence" value="ECO:0007669"/>
    <property type="project" value="InterPro"/>
</dbReference>
<dbReference type="EMBL" id="VBQZ03000105">
    <property type="protein sequence ID" value="MXQ94027.1"/>
    <property type="molecule type" value="Genomic_DNA"/>
</dbReference>
<comment type="caution">
    <text evidence="19">The sequence shown here is derived from an EMBL/GenBank/DDBJ whole genome shotgun (WGS) entry which is preliminary data.</text>
</comment>
<feature type="region of interest" description="Disordered" evidence="17">
    <location>
        <begin position="770"/>
        <end position="790"/>
    </location>
</feature>
<feature type="region of interest" description="Disordered" evidence="17">
    <location>
        <begin position="809"/>
        <end position="928"/>
    </location>
</feature>
<dbReference type="Pfam" id="PF03567">
    <property type="entry name" value="Sulfotransfer_2"/>
    <property type="match status" value="1"/>
</dbReference>
<dbReference type="SUPFAM" id="SSF52540">
    <property type="entry name" value="P-loop containing nucleoside triphosphate hydrolases"/>
    <property type="match status" value="1"/>
</dbReference>
<proteinExistence type="inferred from homology"/>
<dbReference type="InterPro" id="IPR027417">
    <property type="entry name" value="P-loop_NTPase"/>
</dbReference>
<keyword evidence="7 16" id="KW-0067">ATP-binding</keyword>
<evidence type="ECO:0000256" key="17">
    <source>
        <dbReference type="SAM" id="MobiDB-lite"/>
    </source>
</evidence>
<dbReference type="GO" id="GO:0007018">
    <property type="term" value="P:microtubule-based movement"/>
    <property type="evidence" value="ECO:0007669"/>
    <property type="project" value="InterPro"/>
</dbReference>
<keyword evidence="6 16" id="KW-0547">Nucleotide-binding</keyword>
<dbReference type="GO" id="GO:0005929">
    <property type="term" value="C:cilium"/>
    <property type="evidence" value="ECO:0007669"/>
    <property type="project" value="UniProtKB-SubCell"/>
</dbReference>
<dbReference type="Proteomes" id="UP000322234">
    <property type="component" value="Unassembled WGS sequence"/>
</dbReference>
<keyword evidence="12" id="KW-0206">Cytoskeleton</keyword>
<dbReference type="Pfam" id="PF00225">
    <property type="entry name" value="Kinesin"/>
    <property type="match status" value="1"/>
</dbReference>
<keyword evidence="5" id="KW-0493">Microtubule</keyword>
<dbReference type="GO" id="GO:0008017">
    <property type="term" value="F:microtubule binding"/>
    <property type="evidence" value="ECO:0007669"/>
    <property type="project" value="InterPro"/>
</dbReference>
<evidence type="ECO:0000256" key="5">
    <source>
        <dbReference type="ARBA" id="ARBA00022701"/>
    </source>
</evidence>
<dbReference type="InterPro" id="IPR005331">
    <property type="entry name" value="Sulfotransferase"/>
</dbReference>
<dbReference type="GO" id="GO:0005874">
    <property type="term" value="C:microtubule"/>
    <property type="evidence" value="ECO:0007669"/>
    <property type="project" value="UniProtKB-KW"/>
</dbReference>
<dbReference type="InterPro" id="IPR027640">
    <property type="entry name" value="Kinesin-like_fam"/>
</dbReference>
<feature type="domain" description="Kinesin motor" evidence="18">
    <location>
        <begin position="27"/>
        <end position="364"/>
    </location>
</feature>
<feature type="compositionally biased region" description="Basic and acidic residues" evidence="17">
    <location>
        <begin position="403"/>
        <end position="413"/>
    </location>
</feature>
<protein>
    <recommendedName>
        <fullName evidence="15">Kinesin-like protein KIF19</fullName>
    </recommendedName>
</protein>
<feature type="compositionally biased region" description="Acidic residues" evidence="17">
    <location>
        <begin position="690"/>
        <end position="699"/>
    </location>
</feature>
<keyword evidence="10" id="KW-0969">Cilium</keyword>
<evidence type="ECO:0000256" key="10">
    <source>
        <dbReference type="ARBA" id="ARBA00023069"/>
    </source>
</evidence>
<reference evidence="19" key="1">
    <citation type="submission" date="2019-10" db="EMBL/GenBank/DDBJ databases">
        <title>The sequence and de novo assembly of the wild yak genome.</title>
        <authorList>
            <person name="Liu Y."/>
        </authorList>
    </citation>
    <scope>NUCLEOTIDE SEQUENCE [LARGE SCALE GENOMIC DNA]</scope>
    <source>
        <strain evidence="19">WY2019</strain>
    </source>
</reference>
<feature type="region of interest" description="Disordered" evidence="17">
    <location>
        <begin position="1"/>
        <end position="25"/>
    </location>
</feature>
<evidence type="ECO:0000256" key="7">
    <source>
        <dbReference type="ARBA" id="ARBA00022840"/>
    </source>
</evidence>
<evidence type="ECO:0000313" key="19">
    <source>
        <dbReference type="EMBL" id="MXQ94027.1"/>
    </source>
</evidence>
<evidence type="ECO:0000256" key="15">
    <source>
        <dbReference type="ARBA" id="ARBA00073205"/>
    </source>
</evidence>
<evidence type="ECO:0000256" key="4">
    <source>
        <dbReference type="ARBA" id="ARBA00022490"/>
    </source>
</evidence>
<evidence type="ECO:0000256" key="2">
    <source>
        <dbReference type="ARBA" id="ARBA00004245"/>
    </source>
</evidence>
<name>A0A6B0RZ46_9CETA</name>
<keyword evidence="4" id="KW-0963">Cytoplasm</keyword>
<dbReference type="CDD" id="cd01370">
    <property type="entry name" value="KISc_KIP3_like"/>
    <property type="match status" value="1"/>
</dbReference>
<dbReference type="GO" id="GO:0016020">
    <property type="term" value="C:membrane"/>
    <property type="evidence" value="ECO:0007669"/>
    <property type="project" value="UniProtKB-SubCell"/>
</dbReference>
<comment type="subcellular location">
    <subcellularLocation>
        <location evidence="1">Cell projection</location>
        <location evidence="1">Cilium</location>
    </subcellularLocation>
    <subcellularLocation>
        <location evidence="2">Cytoplasm</location>
        <location evidence="2">Cytoskeleton</location>
    </subcellularLocation>
    <subcellularLocation>
        <location evidence="3">Membrane</location>
        <topology evidence="3">Single-pass type II membrane protein</topology>
    </subcellularLocation>
</comment>
<feature type="region of interest" description="Disordered" evidence="17">
    <location>
        <begin position="680"/>
        <end position="742"/>
    </location>
</feature>
<gene>
    <name evidence="19" type="ORF">E5288_WYG008568</name>
</gene>
<keyword evidence="13" id="KW-0966">Cell projection</keyword>
<dbReference type="PROSITE" id="PS50067">
    <property type="entry name" value="KINESIN_MOTOR_2"/>
    <property type="match status" value="1"/>
</dbReference>
<dbReference type="PROSITE" id="PS00411">
    <property type="entry name" value="KINESIN_MOTOR_1"/>
    <property type="match status" value="1"/>
</dbReference>
<dbReference type="PANTHER" id="PTHR47968:SF69">
    <property type="entry name" value="KINESIN-LIKE PROTEIN"/>
    <property type="match status" value="1"/>
</dbReference>
<dbReference type="GO" id="GO:0008146">
    <property type="term" value="F:sulfotransferase activity"/>
    <property type="evidence" value="ECO:0007669"/>
    <property type="project" value="InterPro"/>
</dbReference>
<comment type="similarity">
    <text evidence="16">Belongs to the TRAFAC class myosin-kinesin ATPase superfamily. Kinesin family.</text>
</comment>
<evidence type="ECO:0000256" key="6">
    <source>
        <dbReference type="ARBA" id="ARBA00022741"/>
    </source>
</evidence>
<keyword evidence="9" id="KW-0175">Coiled coil</keyword>
<dbReference type="GO" id="GO:0005524">
    <property type="term" value="F:ATP binding"/>
    <property type="evidence" value="ECO:0007669"/>
    <property type="project" value="UniProtKB-UniRule"/>
</dbReference>
<dbReference type="PANTHER" id="PTHR47968">
    <property type="entry name" value="CENTROMERE PROTEIN E"/>
    <property type="match status" value="1"/>
</dbReference>
<dbReference type="Gene3D" id="3.40.850.10">
    <property type="entry name" value="Kinesin motor domain"/>
    <property type="match status" value="1"/>
</dbReference>
<feature type="binding site" evidence="16">
    <location>
        <begin position="120"/>
        <end position="127"/>
    </location>
    <ligand>
        <name>ATP</name>
        <dbReference type="ChEBI" id="CHEBI:30616"/>
    </ligand>
</feature>
<evidence type="ECO:0000256" key="13">
    <source>
        <dbReference type="ARBA" id="ARBA00023273"/>
    </source>
</evidence>
<evidence type="ECO:0000256" key="12">
    <source>
        <dbReference type="ARBA" id="ARBA00023212"/>
    </source>
</evidence>
<feature type="compositionally biased region" description="Basic and acidic residues" evidence="17">
    <location>
        <begin position="830"/>
        <end position="842"/>
    </location>
</feature>
<dbReference type="InterPro" id="IPR036961">
    <property type="entry name" value="Kinesin_motor_dom_sf"/>
</dbReference>
<evidence type="ECO:0000256" key="16">
    <source>
        <dbReference type="PROSITE-ProRule" id="PRU00283"/>
    </source>
</evidence>
<evidence type="ECO:0000259" key="18">
    <source>
        <dbReference type="PROSITE" id="PS50067"/>
    </source>
</evidence>
<feature type="region of interest" description="Disordered" evidence="17">
    <location>
        <begin position="494"/>
        <end position="521"/>
    </location>
</feature>
<dbReference type="PRINTS" id="PR00380">
    <property type="entry name" value="KINESINHEAVY"/>
</dbReference>
<evidence type="ECO:0000256" key="11">
    <source>
        <dbReference type="ARBA" id="ARBA00023175"/>
    </source>
</evidence>
<accession>A0A6B0RZ46</accession>
<evidence type="ECO:0000313" key="20">
    <source>
        <dbReference type="Proteomes" id="UP000322234"/>
    </source>
</evidence>
<keyword evidence="20" id="KW-1185">Reference proteome</keyword>
<dbReference type="SMART" id="SM00129">
    <property type="entry name" value="KISc"/>
    <property type="match status" value="1"/>
</dbReference>
<sequence length="1415" mass="158586">MPSRPAAGPSPVRGSPATRETEPKDQQLTVALRIRPLNDTELEEGAAVIAHKVGDQMVVLMDPSEDPEDPLRTHRSREKTFIFDAVFDQHASQEDVYLATTQQLVEGVVSGYNATVFAYGPSGTGKTHTMLGMDTEPGIYLQTLSDLFQAIEETRDSTDCSVSMSYLEIYNEVIRDLLSPSSGFLDLREDSRGSIQIAGITEVSTSNAQEIMQLLTKGNRQRTQEPTATNKTSSRSHAVLQVIVRRRGRGAHPAEEVRVGRLFMVDLAGSERASQTQNQGKRMKEGAHINRSLLALGNCINALSEKGGSRAQYVNFRDSKLTRLLKDALGGNSRTVMIAHISPASTHFEESRTTLLYAYRAKNIKTRVKRNLLSVSYHIAQYTDVISDLRGQIQCLKAKVERQERERTGKPCSRDAQAGSLSAPATIPASDAEEDSRLQMNRIRAQLIGAFQEQLEMRRSLVELENTSIELHMGTSRHLLTIADWEQEKTHHLAHRAGTPERDEEALEAGPEGGEGEPAEPHKVALAREEVNMLLGEQRKTAALKVGLEQRLANAKKKASQMEELLPTQVISEDHREVLRLLCRAHELELENMGLQANSLCRRNLLCQKDFVIQRCQQHRRLCEQIIREQQQLIQDSGLEVPEALEQLYRLYSRELGGGTLNRLLLLHAVMASSLRDGSVLNISPPPEEPSQDQPDDREDLPWGAQFELPPMLLDPDSDGYKSSRATPSKKLGRRDSLLPPSSLHILLSPLPAHEKPRFQSMKTLVSKLCSPAGQEPGTPTPRTAAEAGLSAQALKEMAAGTKSIALIAATRRSRAQDPEGSSGRSSLHPPEEAAPDPKDPKPSITPETSLADRKWLQASPGRARSAERKARGKPSPPVTRRVQPATEKLQPPSTDHIAESQPPPALPQLSKSPGKSFLPAVPSASKMKPSLSFHADENTLHVPEVSFSFPSATWQGSPGPSRAPLLPRDIRASSERGVRLCQKLERGAQGQARAPVDTMTKSRLFRLWLALGSAFMLLLIIAYWDNMRPAHFHLHTALSRPHALKPLPSPNSAPGDVFTSSLEIWESFVRERQGPLLSKRVEQPSLPASSKPVLGNLEESVRGYDWSSHAAQQSADPDARQAERRSVLRGFCANDSFVFPTKERSFDDIPNYELNHLIVDDRHGVIYCYVPKVACTNWKRVMIVLSQSLSDQGTPYRDPLDIPREYVHNSSTHLTFNKFWRRYGKFSRHLMKIKLKKYTKFLFVRDPFVRLISAFRSKFELENEEFYQKFAVPMLKRYSNHTSLPASVSEAFSAGLRLSFATFIQYLLDPHTEQLAPFNEHWRQVHRLCHPCQIDYDFVGKLETLDQDAAQLLRLLKVDKLLQFPPSYRNRTASSWEEGWFAKIPLAWRQQLYKLYEADFVLFGYPKPENLLRD</sequence>
<dbReference type="InterPro" id="IPR001752">
    <property type="entry name" value="Kinesin_motor_dom"/>
</dbReference>
<evidence type="ECO:0000256" key="14">
    <source>
        <dbReference type="ARBA" id="ARBA00055376"/>
    </source>
</evidence>
<keyword evidence="8" id="KW-0735">Signal-anchor</keyword>
<organism evidence="19 20">
    <name type="scientific">Bos mutus</name>
    <name type="common">wild yak</name>
    <dbReference type="NCBI Taxonomy" id="72004"/>
    <lineage>
        <taxon>Eukaryota</taxon>
        <taxon>Metazoa</taxon>
        <taxon>Chordata</taxon>
        <taxon>Craniata</taxon>
        <taxon>Vertebrata</taxon>
        <taxon>Euteleostomi</taxon>
        <taxon>Mammalia</taxon>
        <taxon>Eutheria</taxon>
        <taxon>Laurasiatheria</taxon>
        <taxon>Artiodactyla</taxon>
        <taxon>Ruminantia</taxon>
        <taxon>Pecora</taxon>
        <taxon>Bovidae</taxon>
        <taxon>Bovinae</taxon>
        <taxon>Bos</taxon>
    </lineage>
</organism>
<keyword evidence="8" id="KW-0812">Transmembrane</keyword>
<evidence type="ECO:0000256" key="1">
    <source>
        <dbReference type="ARBA" id="ARBA00004138"/>
    </source>
</evidence>
<keyword evidence="11 16" id="KW-0505">Motor protein</keyword>
<dbReference type="InterPro" id="IPR019821">
    <property type="entry name" value="Kinesin_motor_CS"/>
</dbReference>
<dbReference type="FunFam" id="3.40.850.10:FF:000037">
    <property type="entry name" value="kinesin-like protein KIF19"/>
    <property type="match status" value="1"/>
</dbReference>
<comment type="function">
    <text evidence="14">Plus end-directed microtubule-dependent motor protein that regulates the length of motile cilia by mediating depolymerization of microtubules at ciliary tips.</text>
</comment>
<feature type="region of interest" description="Disordered" evidence="17">
    <location>
        <begin position="403"/>
        <end position="435"/>
    </location>
</feature>
<evidence type="ECO:0000256" key="9">
    <source>
        <dbReference type="ARBA" id="ARBA00023054"/>
    </source>
</evidence>
<evidence type="ECO:0000256" key="8">
    <source>
        <dbReference type="ARBA" id="ARBA00022968"/>
    </source>
</evidence>
<evidence type="ECO:0000256" key="3">
    <source>
        <dbReference type="ARBA" id="ARBA00004606"/>
    </source>
</evidence>